<accession>A0A918LD06</accession>
<reference evidence="2" key="1">
    <citation type="journal article" date="2014" name="Int. J. Syst. Evol. Microbiol.">
        <title>Complete genome sequence of Corynebacterium casei LMG S-19264T (=DSM 44701T), isolated from a smear-ripened cheese.</title>
        <authorList>
            <consortium name="US DOE Joint Genome Institute (JGI-PGF)"/>
            <person name="Walter F."/>
            <person name="Albersmeier A."/>
            <person name="Kalinowski J."/>
            <person name="Ruckert C."/>
        </authorList>
    </citation>
    <scope>NUCLEOTIDE SEQUENCE</scope>
    <source>
        <strain evidence="2">JCM 4234</strain>
    </source>
</reference>
<dbReference type="Proteomes" id="UP000653493">
    <property type="component" value="Unassembled WGS sequence"/>
</dbReference>
<dbReference type="AlphaFoldDB" id="A0A918LD06"/>
<keyword evidence="3" id="KW-1185">Reference proteome</keyword>
<gene>
    <name evidence="2" type="ORF">GCM10010238_23110</name>
</gene>
<feature type="region of interest" description="Disordered" evidence="1">
    <location>
        <begin position="1"/>
        <end position="37"/>
    </location>
</feature>
<sequence length="84" mass="8107">MVPVVAPVSEAPGGRGAGPGPRASSAPGPAAQPAASTAVAAAASTARAAPPRVRVLRRIVTTGHPLYVTDCAPLGASSAIPDFL</sequence>
<feature type="compositionally biased region" description="Low complexity" evidence="1">
    <location>
        <begin position="20"/>
        <end position="37"/>
    </location>
</feature>
<proteinExistence type="predicted"/>
<organism evidence="2 3">
    <name type="scientific">Streptomyces griseoviridis</name>
    <dbReference type="NCBI Taxonomy" id="45398"/>
    <lineage>
        <taxon>Bacteria</taxon>
        <taxon>Bacillati</taxon>
        <taxon>Actinomycetota</taxon>
        <taxon>Actinomycetes</taxon>
        <taxon>Kitasatosporales</taxon>
        <taxon>Streptomycetaceae</taxon>
        <taxon>Streptomyces</taxon>
    </lineage>
</organism>
<evidence type="ECO:0000313" key="2">
    <source>
        <dbReference type="EMBL" id="GGS33163.1"/>
    </source>
</evidence>
<evidence type="ECO:0000313" key="3">
    <source>
        <dbReference type="Proteomes" id="UP000653493"/>
    </source>
</evidence>
<name>A0A918LD06_STRGD</name>
<evidence type="ECO:0000256" key="1">
    <source>
        <dbReference type="SAM" id="MobiDB-lite"/>
    </source>
</evidence>
<dbReference type="EMBL" id="BMSL01000004">
    <property type="protein sequence ID" value="GGS33163.1"/>
    <property type="molecule type" value="Genomic_DNA"/>
</dbReference>
<comment type="caution">
    <text evidence="2">The sequence shown here is derived from an EMBL/GenBank/DDBJ whole genome shotgun (WGS) entry which is preliminary data.</text>
</comment>
<protein>
    <submittedName>
        <fullName evidence="2">Uncharacterized protein</fullName>
    </submittedName>
</protein>
<reference evidence="2" key="2">
    <citation type="submission" date="2020-09" db="EMBL/GenBank/DDBJ databases">
        <authorList>
            <person name="Sun Q."/>
            <person name="Ohkuma M."/>
        </authorList>
    </citation>
    <scope>NUCLEOTIDE SEQUENCE</scope>
    <source>
        <strain evidence="2">JCM 4234</strain>
    </source>
</reference>